<organism evidence="2 3">
    <name type="scientific">Leptospirillum ferriphilum</name>
    <dbReference type="NCBI Taxonomy" id="178606"/>
    <lineage>
        <taxon>Bacteria</taxon>
        <taxon>Pseudomonadati</taxon>
        <taxon>Nitrospirota</taxon>
        <taxon>Nitrospiria</taxon>
        <taxon>Nitrospirales</taxon>
        <taxon>Nitrospiraceae</taxon>
        <taxon>Leptospirillum</taxon>
    </lineage>
</organism>
<dbReference type="Pfam" id="PF04956">
    <property type="entry name" value="TrbC"/>
    <property type="match status" value="1"/>
</dbReference>
<evidence type="ECO:0008006" key="4">
    <source>
        <dbReference type="Google" id="ProtNLM"/>
    </source>
</evidence>
<keyword evidence="1" id="KW-0472">Membrane</keyword>
<keyword evidence="1" id="KW-0812">Transmembrane</keyword>
<gene>
    <name evidence="2" type="ORF">LptCag_1461</name>
</gene>
<sequence length="109" mass="11591">MKKDFFLKQAFIFSVLAGSTTLFPSNARASTMAGGGMPWDYTLNAAIMELTGPIAQGIAIVTIVVMFLMMTMSEHGTGLKSFFRIGLGISGALEAGIIITRFFMGGSLV</sequence>
<dbReference type="RefSeq" id="WP_036082381.1">
    <property type="nucleotide sequence ID" value="NZ_JPGK01000005.1"/>
</dbReference>
<protein>
    <recommendedName>
        <fullName evidence="4">Conjugal transfer protein TrbC</fullName>
    </recommendedName>
</protein>
<evidence type="ECO:0000313" key="3">
    <source>
        <dbReference type="Proteomes" id="UP000029452"/>
    </source>
</evidence>
<evidence type="ECO:0000256" key="1">
    <source>
        <dbReference type="SAM" id="Phobius"/>
    </source>
</evidence>
<feature type="transmembrane region" description="Helical" evidence="1">
    <location>
        <begin position="82"/>
        <end position="104"/>
    </location>
</feature>
<comment type="caution">
    <text evidence="2">The sequence shown here is derived from an EMBL/GenBank/DDBJ whole genome shotgun (WGS) entry which is preliminary data.</text>
</comment>
<evidence type="ECO:0000313" key="2">
    <source>
        <dbReference type="EMBL" id="KGA93751.1"/>
    </source>
</evidence>
<reference evidence="2 3" key="1">
    <citation type="submission" date="2014-06" db="EMBL/GenBank/DDBJ databases">
        <title>Draft genome sequence of iron oxidizing acidophile Leptospirillum ferriphilum DSM14647.</title>
        <authorList>
            <person name="Cardenas J.P."/>
            <person name="Lazcano M."/>
            <person name="Ossandon F.J."/>
            <person name="Corbett M."/>
            <person name="Holmes D.S."/>
            <person name="Watkin E."/>
        </authorList>
    </citation>
    <scope>NUCLEOTIDE SEQUENCE [LARGE SCALE GENOMIC DNA]</scope>
    <source>
        <strain evidence="2 3">DSM 14647</strain>
    </source>
</reference>
<name>A0A094YKJ9_9BACT</name>
<dbReference type="AlphaFoldDB" id="A0A094YKJ9"/>
<accession>A0A094YKJ9</accession>
<proteinExistence type="predicted"/>
<dbReference type="Proteomes" id="UP000029452">
    <property type="component" value="Unassembled WGS sequence"/>
</dbReference>
<dbReference type="InterPro" id="IPR007039">
    <property type="entry name" value="TrbC/VirB2"/>
</dbReference>
<dbReference type="EMBL" id="JPGK01000005">
    <property type="protein sequence ID" value="KGA93751.1"/>
    <property type="molecule type" value="Genomic_DNA"/>
</dbReference>
<feature type="transmembrane region" description="Helical" evidence="1">
    <location>
        <begin position="53"/>
        <end position="70"/>
    </location>
</feature>
<keyword evidence="1" id="KW-1133">Transmembrane helix</keyword>
<dbReference type="PATRIC" id="fig|178606.4.peg.1464"/>